<keyword evidence="1" id="KW-0540">Nuclease</keyword>
<sequence length="99" mass="11011">MKNGKAPGLDNISTEMLKALGGFGIIKLTEIFNHIYDSGHLPEDLLQSVFITLPKKPRAVECGDFRTIETLSTRTVSQYAYVKIGKADQGNYKNKETSF</sequence>
<dbReference type="AlphaFoldDB" id="A0AAV4JWE8"/>
<gene>
    <name evidence="1" type="ORF">ElyMa_007073900</name>
</gene>
<evidence type="ECO:0000313" key="1">
    <source>
        <dbReference type="EMBL" id="GFS27019.1"/>
    </source>
</evidence>
<keyword evidence="2" id="KW-1185">Reference proteome</keyword>
<evidence type="ECO:0000313" key="2">
    <source>
        <dbReference type="Proteomes" id="UP000762676"/>
    </source>
</evidence>
<comment type="caution">
    <text evidence="1">The sequence shown here is derived from an EMBL/GenBank/DDBJ whole genome shotgun (WGS) entry which is preliminary data.</text>
</comment>
<protein>
    <submittedName>
        <fullName evidence="1">Endonuclease-reverse transcriptase</fullName>
    </submittedName>
</protein>
<keyword evidence="1" id="KW-0255">Endonuclease</keyword>
<accession>A0AAV4JWE8</accession>
<keyword evidence="1" id="KW-0378">Hydrolase</keyword>
<proteinExistence type="predicted"/>
<name>A0AAV4JWE8_9GAST</name>
<organism evidence="1 2">
    <name type="scientific">Elysia marginata</name>
    <dbReference type="NCBI Taxonomy" id="1093978"/>
    <lineage>
        <taxon>Eukaryota</taxon>
        <taxon>Metazoa</taxon>
        <taxon>Spiralia</taxon>
        <taxon>Lophotrochozoa</taxon>
        <taxon>Mollusca</taxon>
        <taxon>Gastropoda</taxon>
        <taxon>Heterobranchia</taxon>
        <taxon>Euthyneura</taxon>
        <taxon>Panpulmonata</taxon>
        <taxon>Sacoglossa</taxon>
        <taxon>Placobranchoidea</taxon>
        <taxon>Plakobranchidae</taxon>
        <taxon>Elysia</taxon>
    </lineage>
</organism>
<dbReference type="GO" id="GO:0004519">
    <property type="term" value="F:endonuclease activity"/>
    <property type="evidence" value="ECO:0007669"/>
    <property type="project" value="UniProtKB-KW"/>
</dbReference>
<dbReference type="EMBL" id="BMAT01014149">
    <property type="protein sequence ID" value="GFS27019.1"/>
    <property type="molecule type" value="Genomic_DNA"/>
</dbReference>
<dbReference type="Proteomes" id="UP000762676">
    <property type="component" value="Unassembled WGS sequence"/>
</dbReference>
<reference evidence="1 2" key="1">
    <citation type="journal article" date="2021" name="Elife">
        <title>Chloroplast acquisition without the gene transfer in kleptoplastic sea slugs, Plakobranchus ocellatus.</title>
        <authorList>
            <person name="Maeda T."/>
            <person name="Takahashi S."/>
            <person name="Yoshida T."/>
            <person name="Shimamura S."/>
            <person name="Takaki Y."/>
            <person name="Nagai Y."/>
            <person name="Toyoda A."/>
            <person name="Suzuki Y."/>
            <person name="Arimoto A."/>
            <person name="Ishii H."/>
            <person name="Satoh N."/>
            <person name="Nishiyama T."/>
            <person name="Hasebe M."/>
            <person name="Maruyama T."/>
            <person name="Minagawa J."/>
            <person name="Obokata J."/>
            <person name="Shigenobu S."/>
        </authorList>
    </citation>
    <scope>NUCLEOTIDE SEQUENCE [LARGE SCALE GENOMIC DNA]</scope>
</reference>